<dbReference type="PhylomeDB" id="S8BHY3"/>
<dbReference type="Gene3D" id="4.10.240.10">
    <property type="entry name" value="Zn(2)-C6 fungal-type DNA-binding domain"/>
    <property type="match status" value="1"/>
</dbReference>
<evidence type="ECO:0000256" key="2">
    <source>
        <dbReference type="ARBA" id="ARBA00023125"/>
    </source>
</evidence>
<keyword evidence="1" id="KW-0805">Transcription regulation</keyword>
<reference evidence="7 8" key="1">
    <citation type="journal article" date="2013" name="PLoS ONE">
        <title>Genomic and secretomic analyses reveal unique features of the lignocellulolytic enzyme system of Penicillium decumbens.</title>
        <authorList>
            <person name="Liu G."/>
            <person name="Zhang L."/>
            <person name="Wei X."/>
            <person name="Zou G."/>
            <person name="Qin Y."/>
            <person name="Ma L."/>
            <person name="Li J."/>
            <person name="Zheng H."/>
            <person name="Wang S."/>
            <person name="Wang C."/>
            <person name="Xun L."/>
            <person name="Zhao G.-P."/>
            <person name="Zhou Z."/>
            <person name="Qu Y."/>
        </authorList>
    </citation>
    <scope>NUCLEOTIDE SEQUENCE [LARGE SCALE GENOMIC DNA]</scope>
    <source>
        <strain evidence="8">114-2 / CGMCC 5302</strain>
    </source>
</reference>
<feature type="region of interest" description="Disordered" evidence="5">
    <location>
        <begin position="1"/>
        <end position="31"/>
    </location>
</feature>
<accession>S8BHY3</accession>
<evidence type="ECO:0000256" key="3">
    <source>
        <dbReference type="ARBA" id="ARBA00023163"/>
    </source>
</evidence>
<dbReference type="GO" id="GO:0000981">
    <property type="term" value="F:DNA-binding transcription factor activity, RNA polymerase II-specific"/>
    <property type="evidence" value="ECO:0007669"/>
    <property type="project" value="InterPro"/>
</dbReference>
<dbReference type="AlphaFoldDB" id="S8BHY3"/>
<keyword evidence="4" id="KW-0539">Nucleus</keyword>
<dbReference type="PROSITE" id="PS00463">
    <property type="entry name" value="ZN2_CY6_FUNGAL_1"/>
    <property type="match status" value="1"/>
</dbReference>
<name>S8BHY3_PENO1</name>
<dbReference type="GO" id="GO:0008270">
    <property type="term" value="F:zinc ion binding"/>
    <property type="evidence" value="ECO:0007669"/>
    <property type="project" value="InterPro"/>
</dbReference>
<organism evidence="7 8">
    <name type="scientific">Penicillium oxalicum (strain 114-2 / CGMCC 5302)</name>
    <name type="common">Penicillium decumbens</name>
    <dbReference type="NCBI Taxonomy" id="933388"/>
    <lineage>
        <taxon>Eukaryota</taxon>
        <taxon>Fungi</taxon>
        <taxon>Dikarya</taxon>
        <taxon>Ascomycota</taxon>
        <taxon>Pezizomycotina</taxon>
        <taxon>Eurotiomycetes</taxon>
        <taxon>Eurotiomycetidae</taxon>
        <taxon>Eurotiales</taxon>
        <taxon>Aspergillaceae</taxon>
        <taxon>Penicillium</taxon>
    </lineage>
</organism>
<gene>
    <name evidence="7" type="ORF">PDE_09796</name>
</gene>
<evidence type="ECO:0000313" key="7">
    <source>
        <dbReference type="EMBL" id="EPS34832.1"/>
    </source>
</evidence>
<proteinExistence type="predicted"/>
<keyword evidence="8" id="KW-1185">Reference proteome</keyword>
<dbReference type="SMART" id="SM00066">
    <property type="entry name" value="GAL4"/>
    <property type="match status" value="1"/>
</dbReference>
<keyword evidence="2" id="KW-0238">DNA-binding</keyword>
<protein>
    <recommendedName>
        <fullName evidence="6">Zn(2)-C6 fungal-type domain-containing protein</fullName>
    </recommendedName>
</protein>
<dbReference type="OrthoDB" id="3031538at2759"/>
<dbReference type="Proteomes" id="UP000019376">
    <property type="component" value="Unassembled WGS sequence"/>
</dbReference>
<dbReference type="eggNOG" id="ENOG502SJNF">
    <property type="taxonomic scope" value="Eukaryota"/>
</dbReference>
<dbReference type="HOGENOM" id="CLU_024934_9_2_1"/>
<evidence type="ECO:0000256" key="1">
    <source>
        <dbReference type="ARBA" id="ARBA00023015"/>
    </source>
</evidence>
<evidence type="ECO:0000256" key="4">
    <source>
        <dbReference type="ARBA" id="ARBA00023242"/>
    </source>
</evidence>
<dbReference type="GO" id="GO:0003677">
    <property type="term" value="F:DNA binding"/>
    <property type="evidence" value="ECO:0007669"/>
    <property type="project" value="UniProtKB-KW"/>
</dbReference>
<dbReference type="InterPro" id="IPR052400">
    <property type="entry name" value="Zn2-C6_fungal_TF"/>
</dbReference>
<feature type="compositionally biased region" description="Polar residues" evidence="5">
    <location>
        <begin position="14"/>
        <end position="29"/>
    </location>
</feature>
<sequence length="408" mass="46394">MSLTVQKGHGFPGQSMTRKVTRASQPGTQRRSRFGCRNCKLRKLKCDENKPQCQACQSFGVLCNFEIGLPDLQQISRLPERCYKIQSQTEIPLSLPSPVWICDAATSYQLNTKCQDFVTRYYGRSLENPNDPIMIEINDRLRRLAFQYPFLMHAMLAVALTYDRYLNNSSESRRTLEECDHWSRSTTLFNVKLRGPILDGDKDPVWGTAAAQVILTFASPDARTPEESWPLSPSSSFSDVDWVRMSDGKMSLWNIVNPLRPDSIFHVMSTTFQQMQSPLPEGNTDDLPPELLAMCHIDQWTNPENNPYLHAVSALSVIMNVPDRQLTMGQTQLFMRCIQGEFRDLLCAKDPAALLLLYLWFKKTGRSIWWIDLRARVECPAIRLYLTQHHGADNAIQAILSGKAAIGS</sequence>
<evidence type="ECO:0000259" key="6">
    <source>
        <dbReference type="PROSITE" id="PS50048"/>
    </source>
</evidence>
<dbReference type="EMBL" id="KB644415">
    <property type="protein sequence ID" value="EPS34832.1"/>
    <property type="molecule type" value="Genomic_DNA"/>
</dbReference>
<dbReference type="PANTHER" id="PTHR47657">
    <property type="entry name" value="STEROL REGULATORY ELEMENT-BINDING PROTEIN ECM22"/>
    <property type="match status" value="1"/>
</dbReference>
<feature type="domain" description="Zn(2)-C6 fungal-type" evidence="6">
    <location>
        <begin position="35"/>
        <end position="65"/>
    </location>
</feature>
<evidence type="ECO:0000256" key="5">
    <source>
        <dbReference type="SAM" id="MobiDB-lite"/>
    </source>
</evidence>
<dbReference type="PROSITE" id="PS50048">
    <property type="entry name" value="ZN2_CY6_FUNGAL_2"/>
    <property type="match status" value="1"/>
</dbReference>
<dbReference type="CDD" id="cd00067">
    <property type="entry name" value="GAL4"/>
    <property type="match status" value="1"/>
</dbReference>
<keyword evidence="3" id="KW-0804">Transcription</keyword>
<dbReference type="Pfam" id="PF00172">
    <property type="entry name" value="Zn_clus"/>
    <property type="match status" value="1"/>
</dbReference>
<dbReference type="InterPro" id="IPR001138">
    <property type="entry name" value="Zn2Cys6_DnaBD"/>
</dbReference>
<evidence type="ECO:0000313" key="8">
    <source>
        <dbReference type="Proteomes" id="UP000019376"/>
    </source>
</evidence>
<dbReference type="PANTHER" id="PTHR47657:SF11">
    <property type="entry name" value="FINGER DOMAIN PROTEIN, PUTATIVE (AFU_ORTHOLOGUE AFUA_1G01650)-RELATED"/>
    <property type="match status" value="1"/>
</dbReference>
<dbReference type="SUPFAM" id="SSF57701">
    <property type="entry name" value="Zn2/Cys6 DNA-binding domain"/>
    <property type="match status" value="1"/>
</dbReference>
<dbReference type="InterPro" id="IPR036864">
    <property type="entry name" value="Zn2-C6_fun-type_DNA-bd_sf"/>
</dbReference>